<keyword evidence="3" id="KW-1185">Reference proteome</keyword>
<feature type="region of interest" description="Disordered" evidence="1">
    <location>
        <begin position="1"/>
        <end position="30"/>
    </location>
</feature>
<name>A0A8C8AHG1_9STRI</name>
<evidence type="ECO:0000256" key="1">
    <source>
        <dbReference type="SAM" id="MobiDB-lite"/>
    </source>
</evidence>
<dbReference type="Ensembl" id="ENSOSUT00000006027.1">
    <property type="protein sequence ID" value="ENSOSUP00000005813.1"/>
    <property type="gene ID" value="ENSOSUG00000004354.1"/>
</dbReference>
<proteinExistence type="predicted"/>
<accession>A0A8C8AHG1</accession>
<reference evidence="2" key="2">
    <citation type="submission" date="2025-09" db="UniProtKB">
        <authorList>
            <consortium name="Ensembl"/>
        </authorList>
    </citation>
    <scope>IDENTIFICATION</scope>
</reference>
<evidence type="ECO:0000313" key="2">
    <source>
        <dbReference type="Ensembl" id="ENSOSUP00000005813.1"/>
    </source>
</evidence>
<dbReference type="Proteomes" id="UP000694552">
    <property type="component" value="Unplaced"/>
</dbReference>
<sequence>MRSWKPTGSQRLGPGIPAPRGGAGGDLDSVSLLSGTLESLAGPFPDDVSSVGSDSEAAAPSYRRTDRYGFLGGSQ</sequence>
<evidence type="ECO:0000313" key="3">
    <source>
        <dbReference type="Proteomes" id="UP000694552"/>
    </source>
</evidence>
<protein>
    <submittedName>
        <fullName evidence="2">Uncharacterized protein</fullName>
    </submittedName>
</protein>
<organism evidence="2 3">
    <name type="scientific">Otus sunia</name>
    <name type="common">Oriental scops-owl</name>
    <dbReference type="NCBI Taxonomy" id="257818"/>
    <lineage>
        <taxon>Eukaryota</taxon>
        <taxon>Metazoa</taxon>
        <taxon>Chordata</taxon>
        <taxon>Craniata</taxon>
        <taxon>Vertebrata</taxon>
        <taxon>Euteleostomi</taxon>
        <taxon>Archelosauria</taxon>
        <taxon>Archosauria</taxon>
        <taxon>Dinosauria</taxon>
        <taxon>Saurischia</taxon>
        <taxon>Theropoda</taxon>
        <taxon>Coelurosauria</taxon>
        <taxon>Aves</taxon>
        <taxon>Neognathae</taxon>
        <taxon>Neoaves</taxon>
        <taxon>Telluraves</taxon>
        <taxon>Strigiformes</taxon>
        <taxon>Strigidae</taxon>
        <taxon>Otus</taxon>
    </lineage>
</organism>
<feature type="compositionally biased region" description="Polar residues" evidence="1">
    <location>
        <begin position="1"/>
        <end position="10"/>
    </location>
</feature>
<feature type="region of interest" description="Disordered" evidence="1">
    <location>
        <begin position="41"/>
        <end position="60"/>
    </location>
</feature>
<dbReference type="AlphaFoldDB" id="A0A8C8AHG1"/>
<reference evidence="2" key="1">
    <citation type="submission" date="2025-08" db="UniProtKB">
        <authorList>
            <consortium name="Ensembl"/>
        </authorList>
    </citation>
    <scope>IDENTIFICATION</scope>
</reference>